<name>A0AAN3A770_BACO1</name>
<evidence type="ECO:0000313" key="3">
    <source>
        <dbReference type="Proteomes" id="UP000005475"/>
    </source>
</evidence>
<accession>A0AAN3A770</accession>
<evidence type="ECO:0000313" key="2">
    <source>
        <dbReference type="EMBL" id="EDO10975.1"/>
    </source>
</evidence>
<dbReference type="InterPro" id="IPR036378">
    <property type="entry name" value="FAS1_dom_sf"/>
</dbReference>
<gene>
    <name evidence="2" type="ORF">BACOVA_03610</name>
</gene>
<dbReference type="SUPFAM" id="SSF82153">
    <property type="entry name" value="FAS1 domain"/>
    <property type="match status" value="1"/>
</dbReference>
<dbReference type="Proteomes" id="UP000005475">
    <property type="component" value="Unassembled WGS sequence"/>
</dbReference>
<dbReference type="Gene3D" id="2.30.180.10">
    <property type="entry name" value="FAS1 domain"/>
    <property type="match status" value="1"/>
</dbReference>
<dbReference type="AlphaFoldDB" id="A0AAN3A770"/>
<protein>
    <recommendedName>
        <fullName evidence="1">FAS1 domain-containing protein</fullName>
    </recommendedName>
</protein>
<dbReference type="InterPro" id="IPR000782">
    <property type="entry name" value="FAS1_domain"/>
</dbReference>
<comment type="caution">
    <text evidence="2">The sequence shown here is derived from an EMBL/GenBank/DDBJ whole genome shotgun (WGS) entry which is preliminary data.</text>
</comment>
<dbReference type="Pfam" id="PF02469">
    <property type="entry name" value="Fasciclin"/>
    <property type="match status" value="1"/>
</dbReference>
<reference evidence="2 3" key="1">
    <citation type="submission" date="2007-03" db="EMBL/GenBank/DDBJ databases">
        <authorList>
            <person name="Fulton L."/>
            <person name="Clifton S."/>
            <person name="Fulton B."/>
            <person name="Xu J."/>
            <person name="Minx P."/>
            <person name="Pepin K.H."/>
            <person name="Johnson M."/>
            <person name="Thiruvilangam P."/>
            <person name="Bhonagiri V."/>
            <person name="Nash W.E."/>
            <person name="Mardis E.R."/>
            <person name="Wilson R.K."/>
        </authorList>
    </citation>
    <scope>NUCLEOTIDE SEQUENCE [LARGE SCALE GENOMIC DNA]</scope>
    <source>
        <strain evidence="3">ATCC 8483 / DSM 1896 / JCM 5824 / BCRC 10623 / CCUG 4943 / NCTC 11153</strain>
    </source>
</reference>
<reference evidence="3" key="2">
    <citation type="submission" date="2007-04" db="EMBL/GenBank/DDBJ databases">
        <title>Draft genome sequence of Bacteroides ovatus (ATCC 8483).</title>
        <authorList>
            <person name="Sudarsanam P."/>
            <person name="Ley R."/>
            <person name="Guruge J."/>
            <person name="Turnbaugh P.J."/>
            <person name="Mahowald M."/>
            <person name="Liep D."/>
            <person name="Gordon J."/>
        </authorList>
    </citation>
    <scope>NUCLEOTIDE SEQUENCE [LARGE SCALE GENOMIC DNA]</scope>
    <source>
        <strain evidence="3">ATCC 8483 / DSM 1896 / JCM 5824 / BCRC 10623 / CCUG 4943 / NCTC 11153</strain>
    </source>
</reference>
<evidence type="ECO:0000259" key="1">
    <source>
        <dbReference type="Pfam" id="PF02469"/>
    </source>
</evidence>
<feature type="domain" description="FAS1" evidence="1">
    <location>
        <begin position="66"/>
        <end position="207"/>
    </location>
</feature>
<dbReference type="EMBL" id="AAXF02000051">
    <property type="protein sequence ID" value="EDO10975.1"/>
    <property type="molecule type" value="Genomic_DNA"/>
</dbReference>
<sequence>MVILTTKKVEAMKKTILYKTLFFCWTILALTGCDLDLQKNYDYEPSVDDPYVKVTAWEYFQDHKDMFSELIAAIEYTGLKDYYTQTDNKYTFLALNNAGMQLYRENEFAGVASITDCDKEKVKNMLLYHIVDGEYSSYGQLQVEPMFVLTMLKGETGLMTMSVWKNPWQAAVGKILVNQTGSNGKSPQRQAKTSNILPTNGVIHIFENYCKYSK</sequence>
<dbReference type="PROSITE" id="PS51257">
    <property type="entry name" value="PROKAR_LIPOPROTEIN"/>
    <property type="match status" value="1"/>
</dbReference>
<proteinExistence type="predicted"/>
<organism evidence="2 3">
    <name type="scientific">Bacteroides ovatus (strain ATCC 8483 / DSM 1896 / JCM 5824 / BCRC 10623 / CCUG 4943 / NCTC 11153)</name>
    <dbReference type="NCBI Taxonomy" id="411476"/>
    <lineage>
        <taxon>Bacteria</taxon>
        <taxon>Pseudomonadati</taxon>
        <taxon>Bacteroidota</taxon>
        <taxon>Bacteroidia</taxon>
        <taxon>Bacteroidales</taxon>
        <taxon>Bacteroidaceae</taxon>
        <taxon>Bacteroides</taxon>
    </lineage>
</organism>